<reference evidence="4" key="1">
    <citation type="submission" date="2020-03" db="EMBL/GenBank/DDBJ databases">
        <title>Draft Genome Sequence of Cylindrodendrum hubeiense.</title>
        <authorList>
            <person name="Buettner E."/>
            <person name="Kellner H."/>
        </authorList>
    </citation>
    <scope>NUCLEOTIDE SEQUENCE</scope>
    <source>
        <strain evidence="4">IHI 201604</strain>
    </source>
</reference>
<dbReference type="OrthoDB" id="5973539at2759"/>
<evidence type="ECO:0000259" key="3">
    <source>
        <dbReference type="Pfam" id="PF12588"/>
    </source>
</evidence>
<keyword evidence="2" id="KW-0456">Lyase</keyword>
<organism evidence="4 5">
    <name type="scientific">Cylindrodendrum hubeiense</name>
    <dbReference type="NCBI Taxonomy" id="595255"/>
    <lineage>
        <taxon>Eukaryota</taxon>
        <taxon>Fungi</taxon>
        <taxon>Dikarya</taxon>
        <taxon>Ascomycota</taxon>
        <taxon>Pezizomycotina</taxon>
        <taxon>Sordariomycetes</taxon>
        <taxon>Hypocreomycetidae</taxon>
        <taxon>Hypocreales</taxon>
        <taxon>Nectriaceae</taxon>
        <taxon>Cylindrodendrum</taxon>
    </lineage>
</organism>
<dbReference type="Pfam" id="PF02666">
    <property type="entry name" value="PS_Dcarbxylase"/>
    <property type="match status" value="1"/>
</dbReference>
<dbReference type="GO" id="GO:0005739">
    <property type="term" value="C:mitochondrion"/>
    <property type="evidence" value="ECO:0007669"/>
    <property type="project" value="TreeGrafter"/>
</dbReference>
<feature type="domain" description="L-tryptophan decarboxylase PsiD-like" evidence="3">
    <location>
        <begin position="51"/>
        <end position="188"/>
    </location>
</feature>
<keyword evidence="5" id="KW-1185">Reference proteome</keyword>
<dbReference type="InterPro" id="IPR003817">
    <property type="entry name" value="PS_Dcarbxylase"/>
</dbReference>
<protein>
    <recommendedName>
        <fullName evidence="3">L-tryptophan decarboxylase PsiD-like domain-containing protein</fullName>
    </recommendedName>
</protein>
<dbReference type="InterPro" id="IPR022237">
    <property type="entry name" value="PsiD-like"/>
</dbReference>
<evidence type="ECO:0000256" key="1">
    <source>
        <dbReference type="ARBA" id="ARBA00022793"/>
    </source>
</evidence>
<comment type="caution">
    <text evidence="4">The sequence shown here is derived from an EMBL/GenBank/DDBJ whole genome shotgun (WGS) entry which is preliminary data.</text>
</comment>
<accession>A0A9P5L330</accession>
<dbReference type="Proteomes" id="UP000722485">
    <property type="component" value="Unassembled WGS sequence"/>
</dbReference>
<dbReference type="GO" id="GO:0004609">
    <property type="term" value="F:phosphatidylserine decarboxylase activity"/>
    <property type="evidence" value="ECO:0007669"/>
    <property type="project" value="InterPro"/>
</dbReference>
<keyword evidence="1" id="KW-0210">Decarboxylase</keyword>
<dbReference type="Pfam" id="PF12588">
    <property type="entry name" value="PSDC"/>
    <property type="match status" value="1"/>
</dbReference>
<gene>
    <name evidence="4" type="ORF">G7Z17_g12457</name>
</gene>
<evidence type="ECO:0000256" key="2">
    <source>
        <dbReference type="ARBA" id="ARBA00023239"/>
    </source>
</evidence>
<dbReference type="GO" id="GO:0006646">
    <property type="term" value="P:phosphatidylethanolamine biosynthetic process"/>
    <property type="evidence" value="ECO:0007669"/>
    <property type="project" value="TreeGrafter"/>
</dbReference>
<dbReference type="AlphaFoldDB" id="A0A9P5L330"/>
<sequence length="447" mass="50569">MVVQHGEEHHIPHKHRVNKPGAWLPADHRIHREYLRRITKHVDANPQKLIPVLQEFKEFIETTPRVYMYFVQMFNEIPRKPPYMKDPVGTQQIRDYHHMLSVFNHILSKSPEWTDAAEGVGMVGVPMCAILDYPMGTPSGFAAFLDPDVNRMLKKVLNEWGKYLQTPESAEVLGHHELGWFGKTAVRDLMAVANGPYKTSFKFEEMYVCEPSEKYYGFKSWDDFFTRQVRDRARPVASPEDDNVIANACESRVYNIEYDVKLRDKFFIKGQPYSLIDMMANDPLAHQFAGGTVYQAFLSALSYHRWHAPVSGTVRRAFVQDGTYFSEPLFEGVGDPTVSEIDEGGIAVAQGYLSALATRAIIVFEADNIDLGLVGFIGIGMDEVSTCDIKVKEGQRVKKGQEIGMFHFGGSSHCLIVRKGVKLEGLPEVGRKENVPVRGRLATVKLS</sequence>
<proteinExistence type="predicted"/>
<evidence type="ECO:0000313" key="4">
    <source>
        <dbReference type="EMBL" id="KAF7539253.1"/>
    </source>
</evidence>
<evidence type="ECO:0000313" key="5">
    <source>
        <dbReference type="Proteomes" id="UP000722485"/>
    </source>
</evidence>
<name>A0A9P5L330_9HYPO</name>
<dbReference type="PANTHER" id="PTHR10067">
    <property type="entry name" value="PHOSPHATIDYLSERINE DECARBOXYLASE"/>
    <property type="match status" value="1"/>
</dbReference>
<dbReference type="EMBL" id="JAANBB010000565">
    <property type="protein sequence ID" value="KAF7539253.1"/>
    <property type="molecule type" value="Genomic_DNA"/>
</dbReference>
<dbReference type="PANTHER" id="PTHR10067:SF9">
    <property type="entry name" value="PHOSPHATIDYLSERINE DECARBOXYLASE FAMILY PROTEIN (AFU_ORTHOLOGUE AFUA_7G01730)"/>
    <property type="match status" value="1"/>
</dbReference>